<dbReference type="InterPro" id="IPR011992">
    <property type="entry name" value="EF-hand-dom_pair"/>
</dbReference>
<keyword evidence="4 11" id="KW-0812">Transmembrane</keyword>
<evidence type="ECO:0000256" key="7">
    <source>
        <dbReference type="ARBA" id="ARBA00023053"/>
    </source>
</evidence>
<feature type="transmembrane region" description="Helical" evidence="11">
    <location>
        <begin position="497"/>
        <end position="519"/>
    </location>
</feature>
<dbReference type="AlphaFoldDB" id="A0AAD8YA23"/>
<feature type="transmembrane region" description="Helical" evidence="11">
    <location>
        <begin position="1006"/>
        <end position="1025"/>
    </location>
</feature>
<feature type="transmembrane region" description="Helical" evidence="11">
    <location>
        <begin position="279"/>
        <end position="302"/>
    </location>
</feature>
<dbReference type="EMBL" id="JATAAI010000013">
    <property type="protein sequence ID" value="KAK1741245.1"/>
    <property type="molecule type" value="Genomic_DNA"/>
</dbReference>
<evidence type="ECO:0000256" key="10">
    <source>
        <dbReference type="ARBA" id="ARBA00023201"/>
    </source>
</evidence>
<evidence type="ECO:0000256" key="1">
    <source>
        <dbReference type="ARBA" id="ARBA00004141"/>
    </source>
</evidence>
<keyword evidence="6 11" id="KW-1133">Transmembrane helix</keyword>
<feature type="transmembrane region" description="Helical" evidence="11">
    <location>
        <begin position="161"/>
        <end position="177"/>
    </location>
</feature>
<dbReference type="GO" id="GO:0015297">
    <property type="term" value="F:antiporter activity"/>
    <property type="evidence" value="ECO:0007669"/>
    <property type="project" value="UniProtKB-KW"/>
</dbReference>
<evidence type="ECO:0000256" key="11">
    <source>
        <dbReference type="SAM" id="Phobius"/>
    </source>
</evidence>
<sequence>MLMRSTALSALAAASALSSLLVLVPGSHAASTVSSDNDSNNLRGRPVGATLIDQEATPSSSFGRVLQNILNTSEEQYNEDLDAHYPLFLTNNERTKEDYHVDDVLFSFTLTAPKSIIMRQPPGRKLAEAALADDAHAEDAAHGEGEGDAHDMVVHVTYENIYAILVFLLTATAFGIVTSKLGMALVLVGEIGLILLLLEAGVELDVAQLRETGTKALGIGVTGTILPLVVGMGLAIASDANMGIKSALAVGASFSPTSLGVAASALKQGKMLDTPVGQLIVSSCVVDDILALILLSMFQVLVEENPPIIAYFIPFISSLGFLLVLGGSAVTWLPKFIQNKILNKVPEQHRELTMFSIMTAMLLAYLPLLNYTKSSYLTGAFLAGATFSQIESAPHAFIKTTHQLMTWLLRVFFAASIGFQVPVKLFSDPYVIGWGFILYACVLAKFPLMFYVPQFEDVKEGHHTTRFTHDLPRRVLVHYCCLCIGQGLITAKIYAAIVWAVLLSCITSPFILLSLIKYFNKQQLEYLKATNPLKQKTGSDGMTPLYLHIKSTAPASWGQQEVFRKILNDLNLEVIDRRTNRHGRTLSAEVQTDLYVKDKTMNIKFQKIAGQSRIQVVAKEQDQIIARGTAIEEALEKALGEKSQVVVDVWNPWPWTELFDKIASHYELETVEHFVAVFSNIDIDGGGTVDQEEIYEALKEAGVKISEEGVATLFNMIDEDGSGEIDEEEWKEAADFYLVLKKEEKEMAMMKDDSAEVHKQPALVGEIIAGFLLGPPLADFVPYPKALVLVGEIGLILLLLEAGVELDVAQLRETGTKALGIGVTGTILPLVVGMGLAMASNPDMGIKSALAVGASFSPTSLGVAASALKQGKMLDTPVGQLIVSSCVVDDILALILLSMFQVLVEENPPIIAYFIPFISSLGFLLVLGGSAVTWLPKFIQNKILNKVPEQHRELTMFSIMTAMLLAYLPLLNYTKSSYLTGAFLAGATFSQIESAPHAFIKKTHQLMTWLLRVFFAASIGFQVPVKLFSDPYVMAGASFFICEGRASYNPFLRDRLITGLAMTCRGEFSFIIAAFALGKGLITAKIYAAIVWAVLLSCITSPFIFEPYQVLNKQQLEYLKATNPSKQKTGSDGMTPLYLHIKSTAPASWGQQEVFRKILMI</sequence>
<feature type="transmembrane region" description="Helical" evidence="11">
    <location>
        <begin position="404"/>
        <end position="423"/>
    </location>
</feature>
<evidence type="ECO:0000313" key="15">
    <source>
        <dbReference type="Proteomes" id="UP001224775"/>
    </source>
</evidence>
<dbReference type="Proteomes" id="UP001224775">
    <property type="component" value="Unassembled WGS sequence"/>
</dbReference>
<gene>
    <name evidence="14" type="ORF">QTG54_007723</name>
</gene>
<keyword evidence="7" id="KW-0915">Sodium</keyword>
<evidence type="ECO:0000313" key="14">
    <source>
        <dbReference type="EMBL" id="KAK1741245.1"/>
    </source>
</evidence>
<dbReference type="CDD" id="cd00051">
    <property type="entry name" value="EFh"/>
    <property type="match status" value="1"/>
</dbReference>
<feature type="transmembrane region" description="Helical" evidence="11">
    <location>
        <begin position="1086"/>
        <end position="1105"/>
    </location>
</feature>
<feature type="transmembrane region" description="Helical" evidence="11">
    <location>
        <begin position="954"/>
        <end position="971"/>
    </location>
</feature>
<dbReference type="InterPro" id="IPR018247">
    <property type="entry name" value="EF_Hand_1_Ca_BS"/>
</dbReference>
<keyword evidence="15" id="KW-1185">Reference proteome</keyword>
<evidence type="ECO:0000256" key="3">
    <source>
        <dbReference type="ARBA" id="ARBA00022449"/>
    </source>
</evidence>
<feature type="chain" id="PRO_5042100618" evidence="12">
    <location>
        <begin position="30"/>
        <end position="1161"/>
    </location>
</feature>
<accession>A0AAD8YA23</accession>
<keyword evidence="10" id="KW-0739">Sodium transport</keyword>
<comment type="subcellular location">
    <subcellularLocation>
        <location evidence="1">Membrane</location>
        <topology evidence="1">Multi-pass membrane protein</topology>
    </subcellularLocation>
</comment>
<evidence type="ECO:0000256" key="2">
    <source>
        <dbReference type="ARBA" id="ARBA00022448"/>
    </source>
</evidence>
<feature type="domain" description="EF-hand" evidence="13">
    <location>
        <begin position="669"/>
        <end position="704"/>
    </location>
</feature>
<feature type="transmembrane region" description="Helical" evidence="11">
    <location>
        <begin position="184"/>
        <end position="204"/>
    </location>
</feature>
<dbReference type="GO" id="GO:1902600">
    <property type="term" value="P:proton transmembrane transport"/>
    <property type="evidence" value="ECO:0007669"/>
    <property type="project" value="InterPro"/>
</dbReference>
<dbReference type="PANTHER" id="PTHR43562">
    <property type="entry name" value="NAPA-TYPE SODIUM/HYDROGEN ANTIPORTER"/>
    <property type="match status" value="1"/>
</dbReference>
<feature type="transmembrane region" description="Helical" evidence="11">
    <location>
        <begin position="352"/>
        <end position="369"/>
    </location>
</feature>
<evidence type="ECO:0000256" key="8">
    <source>
        <dbReference type="ARBA" id="ARBA00023065"/>
    </source>
</evidence>
<evidence type="ECO:0000259" key="13">
    <source>
        <dbReference type="PROSITE" id="PS50222"/>
    </source>
</evidence>
<comment type="caution">
    <text evidence="14">The sequence shown here is derived from an EMBL/GenBank/DDBJ whole genome shotgun (WGS) entry which is preliminary data.</text>
</comment>
<feature type="transmembrane region" description="Helical" evidence="11">
    <location>
        <begin position="429"/>
        <end position="452"/>
    </location>
</feature>
<evidence type="ECO:0000256" key="9">
    <source>
        <dbReference type="ARBA" id="ARBA00023136"/>
    </source>
</evidence>
<dbReference type="InterPro" id="IPR002048">
    <property type="entry name" value="EF_hand_dom"/>
</dbReference>
<evidence type="ECO:0000256" key="5">
    <source>
        <dbReference type="ARBA" id="ARBA00022837"/>
    </source>
</evidence>
<dbReference type="InterPro" id="IPR038770">
    <property type="entry name" value="Na+/solute_symporter_sf"/>
</dbReference>
<dbReference type="GO" id="GO:0006814">
    <property type="term" value="P:sodium ion transport"/>
    <property type="evidence" value="ECO:0007669"/>
    <property type="project" value="UniProtKB-KW"/>
</dbReference>
<feature type="transmembrane region" description="Helical" evidence="11">
    <location>
        <begin position="818"/>
        <end position="837"/>
    </location>
</feature>
<dbReference type="PROSITE" id="PS00018">
    <property type="entry name" value="EF_HAND_1"/>
    <property type="match status" value="2"/>
</dbReference>
<keyword evidence="3" id="KW-0050">Antiport</keyword>
<dbReference type="Gene3D" id="1.20.1530.20">
    <property type="match status" value="2"/>
</dbReference>
<dbReference type="PROSITE" id="PS50222">
    <property type="entry name" value="EF_HAND_2"/>
    <property type="match status" value="2"/>
</dbReference>
<feature type="transmembrane region" description="Helical" evidence="11">
    <location>
        <begin position="910"/>
        <end position="934"/>
    </location>
</feature>
<keyword evidence="5" id="KW-0106">Calcium</keyword>
<dbReference type="InterPro" id="IPR006153">
    <property type="entry name" value="Cation/H_exchanger_TM"/>
</dbReference>
<keyword evidence="12" id="KW-0732">Signal</keyword>
<feature type="transmembrane region" description="Helical" evidence="11">
    <location>
        <begin position="308"/>
        <end position="332"/>
    </location>
</feature>
<name>A0AAD8YA23_9STRA</name>
<keyword evidence="9 11" id="KW-0472">Membrane</keyword>
<dbReference type="GO" id="GO:0016020">
    <property type="term" value="C:membrane"/>
    <property type="evidence" value="ECO:0007669"/>
    <property type="project" value="UniProtKB-SubCell"/>
</dbReference>
<feature type="transmembrane region" description="Helical" evidence="11">
    <location>
        <begin position="216"/>
        <end position="237"/>
    </location>
</feature>
<keyword evidence="8" id="KW-0406">Ion transport</keyword>
<dbReference type="Gene3D" id="1.10.238.10">
    <property type="entry name" value="EF-hand"/>
    <property type="match status" value="1"/>
</dbReference>
<feature type="signal peptide" evidence="12">
    <location>
        <begin position="1"/>
        <end position="29"/>
    </location>
</feature>
<dbReference type="Pfam" id="PF13499">
    <property type="entry name" value="EF-hand_7"/>
    <property type="match status" value="1"/>
</dbReference>
<organism evidence="14 15">
    <name type="scientific">Skeletonema marinoi</name>
    <dbReference type="NCBI Taxonomy" id="267567"/>
    <lineage>
        <taxon>Eukaryota</taxon>
        <taxon>Sar</taxon>
        <taxon>Stramenopiles</taxon>
        <taxon>Ochrophyta</taxon>
        <taxon>Bacillariophyta</taxon>
        <taxon>Coscinodiscophyceae</taxon>
        <taxon>Thalassiosirophycidae</taxon>
        <taxon>Thalassiosirales</taxon>
        <taxon>Skeletonemataceae</taxon>
        <taxon>Skeletonema</taxon>
        <taxon>Skeletonema marinoi-dohrnii complex</taxon>
    </lineage>
</organism>
<keyword evidence="2" id="KW-0813">Transport</keyword>
<evidence type="ECO:0000256" key="12">
    <source>
        <dbReference type="SAM" id="SignalP"/>
    </source>
</evidence>
<evidence type="ECO:0000256" key="6">
    <source>
        <dbReference type="ARBA" id="ARBA00022989"/>
    </source>
</evidence>
<protein>
    <submittedName>
        <fullName evidence="14">Sodium/hydrogen exchanger protein</fullName>
    </submittedName>
</protein>
<dbReference type="Pfam" id="PF00999">
    <property type="entry name" value="Na_H_Exchanger"/>
    <property type="match status" value="2"/>
</dbReference>
<dbReference type="SUPFAM" id="SSF47473">
    <property type="entry name" value="EF-hand"/>
    <property type="match status" value="1"/>
</dbReference>
<dbReference type="SMART" id="SM00054">
    <property type="entry name" value="EFh"/>
    <property type="match status" value="2"/>
</dbReference>
<proteinExistence type="predicted"/>
<evidence type="ECO:0000256" key="4">
    <source>
        <dbReference type="ARBA" id="ARBA00022692"/>
    </source>
</evidence>
<feature type="transmembrane region" description="Helical" evidence="11">
    <location>
        <begin position="880"/>
        <end position="904"/>
    </location>
</feature>
<reference evidence="14" key="1">
    <citation type="submission" date="2023-06" db="EMBL/GenBank/DDBJ databases">
        <title>Survivors Of The Sea: Transcriptome response of Skeletonema marinoi to long-term dormancy.</title>
        <authorList>
            <person name="Pinder M.I.M."/>
            <person name="Kourtchenko O."/>
            <person name="Robertson E.K."/>
            <person name="Larsson T."/>
            <person name="Maumus F."/>
            <person name="Osuna-Cruz C.M."/>
            <person name="Vancaester E."/>
            <person name="Stenow R."/>
            <person name="Vandepoele K."/>
            <person name="Ploug H."/>
            <person name="Bruchert V."/>
            <person name="Godhe A."/>
            <person name="Topel M."/>
        </authorList>
    </citation>
    <scope>NUCLEOTIDE SEQUENCE</scope>
    <source>
        <strain evidence="14">R05AC</strain>
    </source>
</reference>
<feature type="domain" description="EF-hand" evidence="13">
    <location>
        <begin position="705"/>
        <end position="740"/>
    </location>
</feature>
<dbReference type="GO" id="GO:0005509">
    <property type="term" value="F:calcium ion binding"/>
    <property type="evidence" value="ECO:0007669"/>
    <property type="project" value="InterPro"/>
</dbReference>
<dbReference type="PANTHER" id="PTHR43562:SF3">
    <property type="entry name" value="SODIUM ION_PROTON EXCHANGER (EUROFUNG)"/>
    <property type="match status" value="1"/>
</dbReference>